<dbReference type="GO" id="GO:0080043">
    <property type="term" value="F:quercetin 3-O-glucosyltransferase activity"/>
    <property type="evidence" value="ECO:0007669"/>
    <property type="project" value="TreeGrafter"/>
</dbReference>
<dbReference type="Pfam" id="PF00201">
    <property type="entry name" value="UDPGT"/>
    <property type="match status" value="1"/>
</dbReference>
<gene>
    <name evidence="6" type="ORF">RJ640_018467</name>
</gene>
<keyword evidence="2 3" id="KW-0808">Transferase</keyword>
<dbReference type="PROSITE" id="PS00375">
    <property type="entry name" value="UDPGT"/>
    <property type="match status" value="1"/>
</dbReference>
<dbReference type="FunFam" id="3.40.50.2000:FF:000027">
    <property type="entry name" value="Glycosyltransferase"/>
    <property type="match status" value="1"/>
</dbReference>
<dbReference type="Proteomes" id="UP001187471">
    <property type="component" value="Unassembled WGS sequence"/>
</dbReference>
<keyword evidence="3" id="KW-0328">Glycosyltransferase</keyword>
<keyword evidence="7" id="KW-1185">Reference proteome</keyword>
<feature type="domain" description="Glycosyltransferase N-terminal" evidence="5">
    <location>
        <begin position="49"/>
        <end position="182"/>
    </location>
</feature>
<evidence type="ECO:0000256" key="4">
    <source>
        <dbReference type="RuleBase" id="RU362057"/>
    </source>
</evidence>
<evidence type="ECO:0000256" key="1">
    <source>
        <dbReference type="ARBA" id="ARBA00009995"/>
    </source>
</evidence>
<dbReference type="Gene3D" id="3.40.50.2000">
    <property type="entry name" value="Glycogen Phosphorylase B"/>
    <property type="match status" value="2"/>
</dbReference>
<organism evidence="6 7">
    <name type="scientific">Escallonia rubra</name>
    <dbReference type="NCBI Taxonomy" id="112253"/>
    <lineage>
        <taxon>Eukaryota</taxon>
        <taxon>Viridiplantae</taxon>
        <taxon>Streptophyta</taxon>
        <taxon>Embryophyta</taxon>
        <taxon>Tracheophyta</taxon>
        <taxon>Spermatophyta</taxon>
        <taxon>Magnoliopsida</taxon>
        <taxon>eudicotyledons</taxon>
        <taxon>Gunneridae</taxon>
        <taxon>Pentapetalae</taxon>
        <taxon>asterids</taxon>
        <taxon>campanulids</taxon>
        <taxon>Escalloniales</taxon>
        <taxon>Escalloniaceae</taxon>
        <taxon>Escallonia</taxon>
    </lineage>
</organism>
<dbReference type="InterPro" id="IPR002213">
    <property type="entry name" value="UDP_glucos_trans"/>
</dbReference>
<dbReference type="Pfam" id="PF26168">
    <property type="entry name" value="Glyco_transf_N"/>
    <property type="match status" value="1"/>
</dbReference>
<comment type="caution">
    <text evidence="6">The sequence shown here is derived from an EMBL/GenBank/DDBJ whole genome shotgun (WGS) entry which is preliminary data.</text>
</comment>
<dbReference type="PANTHER" id="PTHR11926:SF1498">
    <property type="entry name" value="GLYCOSYLTRANSFERASE"/>
    <property type="match status" value="1"/>
</dbReference>
<dbReference type="EC" id="2.4.1.-" evidence="4"/>
<dbReference type="EMBL" id="JAVXUO010002557">
    <property type="protein sequence ID" value="KAK2971778.1"/>
    <property type="molecule type" value="Genomic_DNA"/>
</dbReference>
<dbReference type="SUPFAM" id="SSF53756">
    <property type="entry name" value="UDP-Glycosyltransferase/glycogen phosphorylase"/>
    <property type="match status" value="1"/>
</dbReference>
<dbReference type="InterPro" id="IPR035595">
    <property type="entry name" value="UDP_glycos_trans_CS"/>
</dbReference>
<proteinExistence type="inferred from homology"/>
<dbReference type="PANTHER" id="PTHR11926">
    <property type="entry name" value="GLUCOSYL/GLUCURONOSYL TRANSFERASES"/>
    <property type="match status" value="1"/>
</dbReference>
<evidence type="ECO:0000256" key="2">
    <source>
        <dbReference type="ARBA" id="ARBA00022679"/>
    </source>
</evidence>
<protein>
    <recommendedName>
        <fullName evidence="4">Glycosyltransferase</fullName>
        <ecNumber evidence="4">2.4.1.-</ecNumber>
    </recommendedName>
</protein>
<name>A0AA88QKU4_9ASTE</name>
<comment type="similarity">
    <text evidence="1 3">Belongs to the UDP-glycosyltransferase family.</text>
</comment>
<accession>A0AA88QKU4</accession>
<evidence type="ECO:0000313" key="7">
    <source>
        <dbReference type="Proteomes" id="UP001187471"/>
    </source>
</evidence>
<sequence>MYSHFSTEAVHFFFPINREQSLAYHLEEETNTRAPEMGSLAAAAKPHAVCIPYPAQGHINPMLKLAKLLHHKGFHITFVNTDFNHGRLLRSRGPTSLDGLPDFRFESIPDGLPPSDPDATQDIPSICRYTPKHSLAPFCDLISKLNDGSFAGVPPVTCIVSDGVMSFTLAAAKQFGIPEVFFWTTSACGLLAYAQYCSLVEKGLTPLKDMNDVTNGYLDTTIDWVPGMKDMRLRDFPSFIRTTDPDDIMLNYLKTESQVVHKASALILNTFDALEQDALDALLAHHPKIYTLGPLHLALQQIQDERLKSIGSNLWKEDATCIDWLDTKEPNSVVYVNFGSITVMTAQQLTEFAWGLANSKKHFLWVIRPDIVAGDTAIIPPEFVTETEGRGMMTSWCPQEQVLGHAAVGGFLMHSGWNSSIESISCGVPVICWPFFAEQQTNCRYSCVEWGIGMEIDNDVKRDEVEMLVKELMEGEKGKVMRGNALEWKREAVEAAGPGGAAQLNLDKLVTDVLLAQQ</sequence>
<evidence type="ECO:0000313" key="6">
    <source>
        <dbReference type="EMBL" id="KAK2971778.1"/>
    </source>
</evidence>
<reference evidence="6" key="1">
    <citation type="submission" date="2022-12" db="EMBL/GenBank/DDBJ databases">
        <title>Draft genome assemblies for two species of Escallonia (Escalloniales).</title>
        <authorList>
            <person name="Chanderbali A."/>
            <person name="Dervinis C."/>
            <person name="Anghel I."/>
            <person name="Soltis D."/>
            <person name="Soltis P."/>
            <person name="Zapata F."/>
        </authorList>
    </citation>
    <scope>NUCLEOTIDE SEQUENCE</scope>
    <source>
        <strain evidence="6">UCBG92.1500</strain>
        <tissue evidence="6">Leaf</tissue>
    </source>
</reference>
<dbReference type="CDD" id="cd03784">
    <property type="entry name" value="GT1_Gtf-like"/>
    <property type="match status" value="1"/>
</dbReference>
<dbReference type="GO" id="GO:0080044">
    <property type="term" value="F:quercetin 7-O-glucosyltransferase activity"/>
    <property type="evidence" value="ECO:0007669"/>
    <property type="project" value="TreeGrafter"/>
</dbReference>
<dbReference type="AlphaFoldDB" id="A0AA88QKU4"/>
<evidence type="ECO:0000256" key="3">
    <source>
        <dbReference type="RuleBase" id="RU003718"/>
    </source>
</evidence>
<dbReference type="FunFam" id="3.40.50.2000:FF:000055">
    <property type="entry name" value="Glycosyltransferase"/>
    <property type="match status" value="1"/>
</dbReference>
<dbReference type="InterPro" id="IPR058980">
    <property type="entry name" value="Glyco_transf_N"/>
</dbReference>
<evidence type="ECO:0000259" key="5">
    <source>
        <dbReference type="Pfam" id="PF26168"/>
    </source>
</evidence>